<dbReference type="RefSeq" id="WP_044499914.1">
    <property type="nucleotide sequence ID" value="NZ_LK391969.1"/>
</dbReference>
<sequence length="291" mass="33429">MSTATQSYLLFDGVLREQLLPWLYLQDEPLEVEPLYACTPWRELADIGPVLVQPLSSSGLLMNLEDDLSLQACASVLRSKAPILVVADHLRQFVQVSDTLASDSLLRFADPLVAQFWLASYSPGALSTILGPIDEWRMAAHRPRWEVLEQTKWLRFHSPVHMSSLLRAKLDHLEEPQIHALEQAYQRRFADRLDSWFEQTQPDFRDKHGNHWGDWIVRQYQAAQAWGLTTERSIAIWLELHARLGDEVCSAEEGRYAVWLTDNSHMKRVPPDARIQAFEADFLNCQQKGLS</sequence>
<feature type="domain" description="DUF4123" evidence="1">
    <location>
        <begin position="8"/>
        <end position="125"/>
    </location>
</feature>
<dbReference type="EMBL" id="LM997413">
    <property type="protein sequence ID" value="CEA05676.1"/>
    <property type="molecule type" value="Genomic_DNA"/>
</dbReference>
<dbReference type="EMBL" id="LK391969">
    <property type="protein sequence ID" value="CEF27259.1"/>
    <property type="molecule type" value="Genomic_DNA"/>
</dbReference>
<dbReference type="Pfam" id="PF13503">
    <property type="entry name" value="DUF4123"/>
    <property type="match status" value="1"/>
</dbReference>
<dbReference type="AlphaFoldDB" id="A0A078MLR9"/>
<organism evidence="2">
    <name type="scientific">Pseudomonas saudimassiliensis</name>
    <dbReference type="NCBI Taxonomy" id="1461581"/>
    <lineage>
        <taxon>Bacteria</taxon>
        <taxon>Pseudomonadati</taxon>
        <taxon>Pseudomonadota</taxon>
        <taxon>Gammaproteobacteria</taxon>
        <taxon>Pseudomonadales</taxon>
        <taxon>Pseudomonadaceae</taxon>
        <taxon>Pseudomonas</taxon>
    </lineage>
</organism>
<name>A0A078MLR9_9PSED</name>
<dbReference type="PATRIC" id="fig|1461581.3.peg.2175"/>
<accession>A0A078MLR9</accession>
<evidence type="ECO:0000259" key="1">
    <source>
        <dbReference type="Pfam" id="PF13503"/>
    </source>
</evidence>
<gene>
    <name evidence="2" type="ORF">BN1049_02206</name>
</gene>
<dbReference type="InterPro" id="IPR025391">
    <property type="entry name" value="DUF4123"/>
</dbReference>
<reference evidence="2" key="1">
    <citation type="submission" date="2014-07" db="EMBL/GenBank/DDBJ databases">
        <authorList>
            <person name="Urmite Genomes Urmite Genomes"/>
        </authorList>
    </citation>
    <scope>NUCLEOTIDE SEQUENCE</scope>
    <source>
        <strain evidence="2">12M76_air</strain>
    </source>
</reference>
<protein>
    <recommendedName>
        <fullName evidence="1">DUF4123 domain-containing protein</fullName>
    </recommendedName>
</protein>
<dbReference type="OrthoDB" id="5905401at2"/>
<evidence type="ECO:0000313" key="2">
    <source>
        <dbReference type="EMBL" id="CEA05676.1"/>
    </source>
</evidence>
<proteinExistence type="predicted"/>